<accession>A0AAU7VSF9</accession>
<evidence type="ECO:0000256" key="3">
    <source>
        <dbReference type="ARBA" id="ARBA00022741"/>
    </source>
</evidence>
<evidence type="ECO:0000313" key="6">
    <source>
        <dbReference type="EMBL" id="XBX77353.1"/>
    </source>
</evidence>
<evidence type="ECO:0000256" key="2">
    <source>
        <dbReference type="ARBA" id="ARBA00022448"/>
    </source>
</evidence>
<organism evidence="6">
    <name type="scientific">Microbacterium sp. A8/3-1</name>
    <dbReference type="NCBI Taxonomy" id="3160749"/>
    <lineage>
        <taxon>Bacteria</taxon>
        <taxon>Bacillati</taxon>
        <taxon>Actinomycetota</taxon>
        <taxon>Actinomycetes</taxon>
        <taxon>Micrococcales</taxon>
        <taxon>Microbacteriaceae</taxon>
        <taxon>Microbacterium</taxon>
    </lineage>
</organism>
<dbReference type="Gene3D" id="3.40.50.300">
    <property type="entry name" value="P-loop containing nucleotide triphosphate hydrolases"/>
    <property type="match status" value="1"/>
</dbReference>
<dbReference type="AlphaFoldDB" id="A0AAU7VSF9"/>
<dbReference type="InterPro" id="IPR003439">
    <property type="entry name" value="ABC_transporter-like_ATP-bd"/>
</dbReference>
<dbReference type="CDD" id="cd03257">
    <property type="entry name" value="ABC_NikE_OppD_transporters"/>
    <property type="match status" value="1"/>
</dbReference>
<protein>
    <submittedName>
        <fullName evidence="6">ATP-binding cassette domain-containing protein</fullName>
    </submittedName>
</protein>
<dbReference type="PANTHER" id="PTHR43776">
    <property type="entry name" value="TRANSPORT ATP-BINDING PROTEIN"/>
    <property type="match status" value="1"/>
</dbReference>
<dbReference type="InterPro" id="IPR050319">
    <property type="entry name" value="ABC_transp_ATP-bind"/>
</dbReference>
<reference evidence="6" key="1">
    <citation type="submission" date="2024-06" db="EMBL/GenBank/DDBJ databases">
        <title>Draft genome sequence of Microbacterium sp. strain A8/3-1, isolated from Oxytropis tragacanthoides Fisch. ex DC. Root nodules in the Altai region of Russia.</title>
        <authorList>
            <person name="Sazanova A."/>
            <person name="Guro P."/>
            <person name="Kuznetsova I."/>
            <person name="Belimov A."/>
            <person name="Safronova V."/>
        </authorList>
    </citation>
    <scope>NUCLEOTIDE SEQUENCE</scope>
    <source>
        <strain evidence="6">A8/3-1</strain>
    </source>
</reference>
<dbReference type="PROSITE" id="PS00211">
    <property type="entry name" value="ABC_TRANSPORTER_1"/>
    <property type="match status" value="1"/>
</dbReference>
<evidence type="ECO:0000259" key="5">
    <source>
        <dbReference type="PROSITE" id="PS50893"/>
    </source>
</evidence>
<dbReference type="SUPFAM" id="SSF52540">
    <property type="entry name" value="P-loop containing nucleoside triphosphate hydrolases"/>
    <property type="match status" value="1"/>
</dbReference>
<dbReference type="RefSeq" id="WP_350350845.1">
    <property type="nucleotide sequence ID" value="NZ_CP158357.1"/>
</dbReference>
<comment type="similarity">
    <text evidence="1">Belongs to the ABC transporter superfamily.</text>
</comment>
<dbReference type="GO" id="GO:0016887">
    <property type="term" value="F:ATP hydrolysis activity"/>
    <property type="evidence" value="ECO:0007669"/>
    <property type="project" value="InterPro"/>
</dbReference>
<sequence>MSTPENVNALEIENLSVRYGRTRVVENVSLAVPKGRTVGLVGESGSGKSTIAAAAVGLVRAESGSIRVDGADAVGTNSAARRTRRRMQLVFQDPFSALDPLMPIGDSIGEALRATGRRWTRAQRVARVRELLAKVHLDPDRADERPGAFSGGQRQRITIARALAGEPSVLIADEVTSALDVSVQGAILNLLRELQQDLGLSMLFISHNLAVVRYISDEVCVMRNGRLVEAGRTETLLAAPGDPYTQDLLDAVPVLGERMQFG</sequence>
<name>A0AAU7VSF9_9MICO</name>
<dbReference type="InterPro" id="IPR017871">
    <property type="entry name" value="ABC_transporter-like_CS"/>
</dbReference>
<gene>
    <name evidence="6" type="ORF">ABS642_15755</name>
</gene>
<dbReference type="Pfam" id="PF00005">
    <property type="entry name" value="ABC_tran"/>
    <property type="match status" value="1"/>
</dbReference>
<feature type="domain" description="ABC transporter" evidence="5">
    <location>
        <begin position="10"/>
        <end position="249"/>
    </location>
</feature>
<dbReference type="PANTHER" id="PTHR43776:SF7">
    <property type="entry name" value="D,D-DIPEPTIDE TRANSPORT ATP-BINDING PROTEIN DDPF-RELATED"/>
    <property type="match status" value="1"/>
</dbReference>
<dbReference type="GO" id="GO:0005524">
    <property type="term" value="F:ATP binding"/>
    <property type="evidence" value="ECO:0007669"/>
    <property type="project" value="UniProtKB-KW"/>
</dbReference>
<keyword evidence="3" id="KW-0547">Nucleotide-binding</keyword>
<dbReference type="GO" id="GO:0055085">
    <property type="term" value="P:transmembrane transport"/>
    <property type="evidence" value="ECO:0007669"/>
    <property type="project" value="UniProtKB-ARBA"/>
</dbReference>
<evidence type="ECO:0000256" key="1">
    <source>
        <dbReference type="ARBA" id="ARBA00005417"/>
    </source>
</evidence>
<proteinExistence type="inferred from homology"/>
<evidence type="ECO:0000256" key="4">
    <source>
        <dbReference type="ARBA" id="ARBA00022840"/>
    </source>
</evidence>
<dbReference type="InterPro" id="IPR003593">
    <property type="entry name" value="AAA+_ATPase"/>
</dbReference>
<dbReference type="SMART" id="SM00382">
    <property type="entry name" value="AAA"/>
    <property type="match status" value="1"/>
</dbReference>
<keyword evidence="4 6" id="KW-0067">ATP-binding</keyword>
<dbReference type="EMBL" id="CP158357">
    <property type="protein sequence ID" value="XBX77353.1"/>
    <property type="molecule type" value="Genomic_DNA"/>
</dbReference>
<dbReference type="PROSITE" id="PS50893">
    <property type="entry name" value="ABC_TRANSPORTER_2"/>
    <property type="match status" value="1"/>
</dbReference>
<dbReference type="InterPro" id="IPR027417">
    <property type="entry name" value="P-loop_NTPase"/>
</dbReference>
<keyword evidence="2" id="KW-0813">Transport</keyword>